<gene>
    <name evidence="12" type="ORF">TVAG_096140</name>
</gene>
<dbReference type="Pfam" id="PF00583">
    <property type="entry name" value="Acetyltransf_1"/>
    <property type="match status" value="1"/>
</dbReference>
<evidence type="ECO:0000256" key="2">
    <source>
        <dbReference type="ARBA" id="ARBA00022679"/>
    </source>
</evidence>
<dbReference type="GO" id="GO:0006325">
    <property type="term" value="P:chromatin organization"/>
    <property type="evidence" value="ECO:0007669"/>
    <property type="project" value="UniProtKB-KW"/>
</dbReference>
<dbReference type="InterPro" id="IPR045141">
    <property type="entry name" value="NAA60-like"/>
</dbReference>
<evidence type="ECO:0000259" key="11">
    <source>
        <dbReference type="PROSITE" id="PS51186"/>
    </source>
</evidence>
<organism evidence="12 13">
    <name type="scientific">Trichomonas vaginalis (strain ATCC PRA-98 / G3)</name>
    <dbReference type="NCBI Taxonomy" id="412133"/>
    <lineage>
        <taxon>Eukaryota</taxon>
        <taxon>Metamonada</taxon>
        <taxon>Parabasalia</taxon>
        <taxon>Trichomonadida</taxon>
        <taxon>Trichomonadidae</taxon>
        <taxon>Trichomonas</taxon>
    </lineage>
</organism>
<dbReference type="AlphaFoldDB" id="A2G4Z7"/>
<dbReference type="PANTHER" id="PTHR14744">
    <property type="entry name" value="N-ALPHA-ACETYLTRANSFERASE 60"/>
    <property type="match status" value="1"/>
</dbReference>
<protein>
    <recommendedName>
        <fullName evidence="8">N-alpha-acetyltransferase 60</fullName>
        <ecNumber evidence="7">2.3.1.259</ecNumber>
        <ecNumber evidence="1">2.3.1.48</ecNumber>
    </recommendedName>
</protein>
<dbReference type="VEuPathDB" id="TrichDB:TVAGG3_0655200"/>
<reference evidence="12" key="2">
    <citation type="journal article" date="2007" name="Science">
        <title>Draft genome sequence of the sexually transmitted pathogen Trichomonas vaginalis.</title>
        <authorList>
            <person name="Carlton J.M."/>
            <person name="Hirt R.P."/>
            <person name="Silva J.C."/>
            <person name="Delcher A.L."/>
            <person name="Schatz M."/>
            <person name="Zhao Q."/>
            <person name="Wortman J.R."/>
            <person name="Bidwell S.L."/>
            <person name="Alsmark U.C.M."/>
            <person name="Besteiro S."/>
            <person name="Sicheritz-Ponten T."/>
            <person name="Noel C.J."/>
            <person name="Dacks J.B."/>
            <person name="Foster P.G."/>
            <person name="Simillion C."/>
            <person name="Van de Peer Y."/>
            <person name="Miranda-Saavedra D."/>
            <person name="Barton G.J."/>
            <person name="Westrop G.D."/>
            <person name="Mueller S."/>
            <person name="Dessi D."/>
            <person name="Fiori P.L."/>
            <person name="Ren Q."/>
            <person name="Paulsen I."/>
            <person name="Zhang H."/>
            <person name="Bastida-Corcuera F.D."/>
            <person name="Simoes-Barbosa A."/>
            <person name="Brown M.T."/>
            <person name="Hayes R.D."/>
            <person name="Mukherjee M."/>
            <person name="Okumura C.Y."/>
            <person name="Schneider R."/>
            <person name="Smith A.J."/>
            <person name="Vanacova S."/>
            <person name="Villalvazo M."/>
            <person name="Haas B.J."/>
            <person name="Pertea M."/>
            <person name="Feldblyum T.V."/>
            <person name="Utterback T.R."/>
            <person name="Shu C.L."/>
            <person name="Osoegawa K."/>
            <person name="de Jong P.J."/>
            <person name="Hrdy I."/>
            <person name="Horvathova L."/>
            <person name="Zubacova Z."/>
            <person name="Dolezal P."/>
            <person name="Malik S.B."/>
            <person name="Logsdon J.M. Jr."/>
            <person name="Henze K."/>
            <person name="Gupta A."/>
            <person name="Wang C.C."/>
            <person name="Dunne R.L."/>
            <person name="Upcroft J.A."/>
            <person name="Upcroft P."/>
            <person name="White O."/>
            <person name="Salzberg S.L."/>
            <person name="Tang P."/>
            <person name="Chiu C.-H."/>
            <person name="Lee Y.-S."/>
            <person name="Embley T.M."/>
            <person name="Coombs G.H."/>
            <person name="Mottram J.C."/>
            <person name="Tachezy J."/>
            <person name="Fraser-Liggett C.M."/>
            <person name="Johnson P.J."/>
        </authorList>
    </citation>
    <scope>NUCLEOTIDE SEQUENCE [LARGE SCALE GENOMIC DNA]</scope>
    <source>
        <strain evidence="12">G3</strain>
    </source>
</reference>
<keyword evidence="13" id="KW-1185">Reference proteome</keyword>
<evidence type="ECO:0000256" key="8">
    <source>
        <dbReference type="ARBA" id="ARBA00026144"/>
    </source>
</evidence>
<comment type="similarity">
    <text evidence="6">Belongs to the acetyltransferase family. NAA60 subfamily.</text>
</comment>
<dbReference type="GO" id="GO:0031415">
    <property type="term" value="C:NatA complex"/>
    <property type="evidence" value="ECO:0000318"/>
    <property type="project" value="GO_Central"/>
</dbReference>
<keyword evidence="3" id="KW-0159">Chromosome partition</keyword>
<dbReference type="STRING" id="5722.A2G4Z7"/>
<evidence type="ECO:0000256" key="10">
    <source>
        <dbReference type="ARBA" id="ARBA00048848"/>
    </source>
</evidence>
<keyword evidence="5" id="KW-0012">Acyltransferase</keyword>
<evidence type="ECO:0000256" key="3">
    <source>
        <dbReference type="ARBA" id="ARBA00022829"/>
    </source>
</evidence>
<name>A2G4Z7_TRIV3</name>
<sequence length="200" mass="23274">MQSKFLIRRMTKDDIPGVRELQTKLFPLTYSDATYEKYISNKYLSIVLEKITGDLTEIVGVSTSLRIWVSKWSNKTEAYISTFGIDDRFRRMGLGTELMRVTARINIDHFQAGHVLLHIMKDNVSGFEFYKNRGFIAQKLIPNYYKIAEKNYDSIFMALHEFKEPENPPTVTVEVSDELKQEMKTVDVVPCFLPYFYASP</sequence>
<evidence type="ECO:0000256" key="5">
    <source>
        <dbReference type="ARBA" id="ARBA00023315"/>
    </source>
</evidence>
<dbReference type="VEuPathDB" id="TrichDB:TVAG_096140"/>
<reference evidence="12" key="1">
    <citation type="submission" date="2006-10" db="EMBL/GenBank/DDBJ databases">
        <authorList>
            <person name="Amadeo P."/>
            <person name="Zhao Q."/>
            <person name="Wortman J."/>
            <person name="Fraser-Liggett C."/>
            <person name="Carlton J."/>
        </authorList>
    </citation>
    <scope>NUCLEOTIDE SEQUENCE</scope>
    <source>
        <strain evidence="12">G3</strain>
    </source>
</reference>
<dbReference type="EMBL" id="DS114401">
    <property type="protein sequence ID" value="EAX87769.1"/>
    <property type="molecule type" value="Genomic_DNA"/>
</dbReference>
<keyword evidence="2" id="KW-0808">Transferase</keyword>
<dbReference type="InterPro" id="IPR016181">
    <property type="entry name" value="Acyl_CoA_acyltransferase"/>
</dbReference>
<dbReference type="eggNOG" id="KOG3138">
    <property type="taxonomic scope" value="Eukaryota"/>
</dbReference>
<dbReference type="PROSITE" id="PS51186">
    <property type="entry name" value="GNAT"/>
    <property type="match status" value="1"/>
</dbReference>
<dbReference type="InterPro" id="IPR000182">
    <property type="entry name" value="GNAT_dom"/>
</dbReference>
<dbReference type="EC" id="2.3.1.259" evidence="7"/>
<evidence type="ECO:0000313" key="12">
    <source>
        <dbReference type="EMBL" id="EAX87769.1"/>
    </source>
</evidence>
<dbReference type="GO" id="GO:0061733">
    <property type="term" value="F:protein-lysine-acetyltransferase activity"/>
    <property type="evidence" value="ECO:0007669"/>
    <property type="project" value="UniProtKB-EC"/>
</dbReference>
<dbReference type="InParanoid" id="A2G4Z7"/>
<dbReference type="CDD" id="cd04301">
    <property type="entry name" value="NAT_SF"/>
    <property type="match status" value="1"/>
</dbReference>
<evidence type="ECO:0000313" key="13">
    <source>
        <dbReference type="Proteomes" id="UP000001542"/>
    </source>
</evidence>
<comment type="catalytic activity">
    <reaction evidence="9">
        <text>L-lysyl-[protein] + acetyl-CoA = N(6)-acetyl-L-lysyl-[protein] + CoA + H(+)</text>
        <dbReference type="Rhea" id="RHEA:45948"/>
        <dbReference type="Rhea" id="RHEA-COMP:9752"/>
        <dbReference type="Rhea" id="RHEA-COMP:10731"/>
        <dbReference type="ChEBI" id="CHEBI:15378"/>
        <dbReference type="ChEBI" id="CHEBI:29969"/>
        <dbReference type="ChEBI" id="CHEBI:57287"/>
        <dbReference type="ChEBI" id="CHEBI:57288"/>
        <dbReference type="ChEBI" id="CHEBI:61930"/>
        <dbReference type="EC" id="2.3.1.48"/>
    </reaction>
</comment>
<evidence type="ECO:0000256" key="9">
    <source>
        <dbReference type="ARBA" id="ARBA00048017"/>
    </source>
</evidence>
<dbReference type="OMA" id="PRIDQGY"/>
<evidence type="ECO:0000256" key="4">
    <source>
        <dbReference type="ARBA" id="ARBA00022853"/>
    </source>
</evidence>
<evidence type="ECO:0000256" key="1">
    <source>
        <dbReference type="ARBA" id="ARBA00013184"/>
    </source>
</evidence>
<proteinExistence type="inferred from homology"/>
<dbReference type="OrthoDB" id="47374at2759"/>
<dbReference type="Proteomes" id="UP000001542">
    <property type="component" value="Unassembled WGS sequence"/>
</dbReference>
<dbReference type="EC" id="2.3.1.48" evidence="1"/>
<dbReference type="GO" id="GO:0007064">
    <property type="term" value="P:mitotic sister chromatid cohesion"/>
    <property type="evidence" value="ECO:0000318"/>
    <property type="project" value="GO_Central"/>
</dbReference>
<dbReference type="RefSeq" id="XP_001300699.1">
    <property type="nucleotide sequence ID" value="XM_001300698.1"/>
</dbReference>
<dbReference type="PANTHER" id="PTHR14744:SF15">
    <property type="entry name" value="N-ALPHA-ACETYLTRANSFERASE 60"/>
    <property type="match status" value="1"/>
</dbReference>
<dbReference type="SMR" id="A2G4Z7"/>
<comment type="catalytic activity">
    <reaction evidence="10">
        <text>N-terminal L-methionyl-[transmembrane protein] + acetyl-CoA = N-terminal N(alpha)-acetyl-L-methionyl-[transmembrane protein] + CoA + H(+)</text>
        <dbReference type="Rhea" id="RHEA:50604"/>
        <dbReference type="Rhea" id="RHEA-COMP:12745"/>
        <dbReference type="Rhea" id="RHEA-COMP:12746"/>
        <dbReference type="ChEBI" id="CHEBI:15378"/>
        <dbReference type="ChEBI" id="CHEBI:57287"/>
        <dbReference type="ChEBI" id="CHEBI:57288"/>
        <dbReference type="ChEBI" id="CHEBI:64731"/>
        <dbReference type="ChEBI" id="CHEBI:133414"/>
        <dbReference type="EC" id="2.3.1.259"/>
    </reaction>
</comment>
<dbReference type="GO" id="GO:0120518">
    <property type="term" value="F:protein N-terminal-methionine acetyltransferase activity"/>
    <property type="evidence" value="ECO:0007669"/>
    <property type="project" value="UniProtKB-EC"/>
</dbReference>
<evidence type="ECO:0000256" key="7">
    <source>
        <dbReference type="ARBA" id="ARBA00026111"/>
    </source>
</evidence>
<accession>A2G4Z7</accession>
<dbReference type="GO" id="GO:0007059">
    <property type="term" value="P:chromosome segregation"/>
    <property type="evidence" value="ECO:0007669"/>
    <property type="project" value="UniProtKB-KW"/>
</dbReference>
<feature type="domain" description="N-acetyltransferase" evidence="11">
    <location>
        <begin position="5"/>
        <end position="153"/>
    </location>
</feature>
<dbReference type="FunFam" id="3.40.630.30:FF:000306">
    <property type="entry name" value="Acetyltransferase, GNAT family protein"/>
    <property type="match status" value="1"/>
</dbReference>
<dbReference type="Gene3D" id="3.40.630.30">
    <property type="match status" value="1"/>
</dbReference>
<keyword evidence="4" id="KW-0156">Chromatin regulator</keyword>
<dbReference type="KEGG" id="tva:4745421"/>
<evidence type="ECO:0000256" key="6">
    <source>
        <dbReference type="ARBA" id="ARBA00025774"/>
    </source>
</evidence>
<dbReference type="SUPFAM" id="SSF55729">
    <property type="entry name" value="Acyl-CoA N-acyltransferases (Nat)"/>
    <property type="match status" value="1"/>
</dbReference>